<dbReference type="PANTHER" id="PTHR41709:SF2">
    <property type="entry name" value="CIRCADIAN CLOCK PROTEIN KAIB2"/>
    <property type="match status" value="1"/>
</dbReference>
<dbReference type="Gene3D" id="3.40.30.10">
    <property type="entry name" value="Glutaredoxin"/>
    <property type="match status" value="1"/>
</dbReference>
<evidence type="ECO:0000313" key="2">
    <source>
        <dbReference type="EMBL" id="GAA2428360.1"/>
    </source>
</evidence>
<feature type="domain" description="KaiB" evidence="1">
    <location>
        <begin position="6"/>
        <end position="87"/>
    </location>
</feature>
<dbReference type="InterPro" id="IPR036249">
    <property type="entry name" value="Thioredoxin-like_sf"/>
</dbReference>
<gene>
    <name evidence="2" type="ORF">GCM10010191_46790</name>
</gene>
<protein>
    <submittedName>
        <fullName evidence="2">Circadian clock KaiB family protein</fullName>
    </submittedName>
</protein>
<dbReference type="RefSeq" id="WP_344591587.1">
    <property type="nucleotide sequence ID" value="NZ_BAAARW010000016.1"/>
</dbReference>
<reference evidence="2 3" key="1">
    <citation type="journal article" date="2019" name="Int. J. Syst. Evol. Microbiol.">
        <title>The Global Catalogue of Microorganisms (GCM) 10K type strain sequencing project: providing services to taxonomists for standard genome sequencing and annotation.</title>
        <authorList>
            <consortium name="The Broad Institute Genomics Platform"/>
            <consortium name="The Broad Institute Genome Sequencing Center for Infectious Disease"/>
            <person name="Wu L."/>
            <person name="Ma J."/>
        </authorList>
    </citation>
    <scope>NUCLEOTIDE SEQUENCE [LARGE SCALE GENOMIC DNA]</scope>
    <source>
        <strain evidence="2 3">JCM 3325</strain>
    </source>
</reference>
<dbReference type="EMBL" id="BAAARW010000016">
    <property type="protein sequence ID" value="GAA2428360.1"/>
    <property type="molecule type" value="Genomic_DNA"/>
</dbReference>
<dbReference type="Proteomes" id="UP001501231">
    <property type="component" value="Unassembled WGS sequence"/>
</dbReference>
<dbReference type="SMART" id="SM01248">
    <property type="entry name" value="KaiB"/>
    <property type="match status" value="1"/>
</dbReference>
<dbReference type="SUPFAM" id="SSF52833">
    <property type="entry name" value="Thioredoxin-like"/>
    <property type="match status" value="1"/>
</dbReference>
<dbReference type="InterPro" id="IPR011649">
    <property type="entry name" value="KaiB_domain"/>
</dbReference>
<dbReference type="Pfam" id="PF07689">
    <property type="entry name" value="KaiB"/>
    <property type="match status" value="1"/>
</dbReference>
<evidence type="ECO:0000259" key="1">
    <source>
        <dbReference type="SMART" id="SM01248"/>
    </source>
</evidence>
<sequence>MIYAFRLYVAGDTARSQAAASNLRFLCESRLRSNYELEVVDAVEQPELAEQERIIATPTVLRLAPLPQLRVIGDLSDHERAAAFLGLPGLDEFPERW</sequence>
<comment type="caution">
    <text evidence="2">The sequence shown here is derived from an EMBL/GenBank/DDBJ whole genome shotgun (WGS) entry which is preliminary data.</text>
</comment>
<evidence type="ECO:0000313" key="3">
    <source>
        <dbReference type="Proteomes" id="UP001501231"/>
    </source>
</evidence>
<dbReference type="InterPro" id="IPR039022">
    <property type="entry name" value="KaiB-like"/>
</dbReference>
<dbReference type="PANTHER" id="PTHR41709">
    <property type="entry name" value="KAIB-LIKE PROTEIN 1"/>
    <property type="match status" value="1"/>
</dbReference>
<dbReference type="CDD" id="cd02978">
    <property type="entry name" value="KaiB_like"/>
    <property type="match status" value="1"/>
</dbReference>
<name>A0ABN3JH56_9ACTN</name>
<organism evidence="2 3">
    <name type="scientific">Actinomadura vinacea</name>
    <dbReference type="NCBI Taxonomy" id="115336"/>
    <lineage>
        <taxon>Bacteria</taxon>
        <taxon>Bacillati</taxon>
        <taxon>Actinomycetota</taxon>
        <taxon>Actinomycetes</taxon>
        <taxon>Streptosporangiales</taxon>
        <taxon>Thermomonosporaceae</taxon>
        <taxon>Actinomadura</taxon>
    </lineage>
</organism>
<accession>A0ABN3JH56</accession>
<proteinExistence type="predicted"/>
<keyword evidence="3" id="KW-1185">Reference proteome</keyword>